<evidence type="ECO:0000259" key="9">
    <source>
        <dbReference type="Pfam" id="PF00696"/>
    </source>
</evidence>
<evidence type="ECO:0000313" key="10">
    <source>
        <dbReference type="EMBL" id="KIE58185.1"/>
    </source>
</evidence>
<feature type="binding site" evidence="8">
    <location>
        <position position="49"/>
    </location>
    <ligand>
        <name>substrate</name>
    </ligand>
</feature>
<dbReference type="NCBIfam" id="TIGR01027">
    <property type="entry name" value="proB"/>
    <property type="match status" value="1"/>
</dbReference>
<feature type="binding site" evidence="8">
    <location>
        <position position="9"/>
    </location>
    <ligand>
        <name>ATP</name>
        <dbReference type="ChEBI" id="CHEBI:30616"/>
    </ligand>
</feature>
<gene>
    <name evidence="8" type="primary">proB</name>
    <name evidence="10" type="ORF">A946_08335</name>
</gene>
<dbReference type="InterPro" id="IPR001057">
    <property type="entry name" value="Glu/AcGlu_kinase"/>
</dbReference>
<dbReference type="Pfam" id="PF00696">
    <property type="entry name" value="AA_kinase"/>
    <property type="match status" value="1"/>
</dbReference>
<dbReference type="PANTHER" id="PTHR43654">
    <property type="entry name" value="GLUTAMATE 5-KINASE"/>
    <property type="match status" value="1"/>
</dbReference>
<evidence type="ECO:0000256" key="3">
    <source>
        <dbReference type="ARBA" id="ARBA00022650"/>
    </source>
</evidence>
<evidence type="ECO:0000256" key="7">
    <source>
        <dbReference type="ARBA" id="ARBA00022840"/>
    </source>
</evidence>
<dbReference type="PANTHER" id="PTHR43654:SF1">
    <property type="entry name" value="ISOPENTENYL PHOSPHATE KINASE"/>
    <property type="match status" value="1"/>
</dbReference>
<dbReference type="PRINTS" id="PR00474">
    <property type="entry name" value="GLU5KINASE"/>
</dbReference>
<evidence type="ECO:0000256" key="6">
    <source>
        <dbReference type="ARBA" id="ARBA00022777"/>
    </source>
</evidence>
<dbReference type="PROSITE" id="PS00902">
    <property type="entry name" value="GLUTAMATE_5_KINASE"/>
    <property type="match status" value="1"/>
</dbReference>
<evidence type="ECO:0000256" key="1">
    <source>
        <dbReference type="ARBA" id="ARBA00022490"/>
    </source>
</evidence>
<keyword evidence="4 8" id="KW-0808">Transferase</keyword>
<evidence type="ECO:0000313" key="11">
    <source>
        <dbReference type="Proteomes" id="UP000031594"/>
    </source>
</evidence>
<keyword evidence="6 8" id="KW-0418">Kinase</keyword>
<comment type="catalytic activity">
    <reaction evidence="8">
        <text>L-glutamate + ATP = L-glutamyl 5-phosphate + ADP</text>
        <dbReference type="Rhea" id="RHEA:14877"/>
        <dbReference type="ChEBI" id="CHEBI:29985"/>
        <dbReference type="ChEBI" id="CHEBI:30616"/>
        <dbReference type="ChEBI" id="CHEBI:58274"/>
        <dbReference type="ChEBI" id="CHEBI:456216"/>
        <dbReference type="EC" id="2.7.2.11"/>
    </reaction>
</comment>
<dbReference type="InterPro" id="IPR011529">
    <property type="entry name" value="Glu_5kinase"/>
</dbReference>
<comment type="caution">
    <text evidence="8">Lacks conserved residue(s) required for the propagation of feature annotation.</text>
</comment>
<name>A0ABR4ZVA5_9BACT</name>
<feature type="binding site" evidence="8">
    <location>
        <position position="137"/>
    </location>
    <ligand>
        <name>substrate</name>
    </ligand>
</feature>
<dbReference type="InterPro" id="IPR036393">
    <property type="entry name" value="AceGlu_kinase-like_sf"/>
</dbReference>
<proteinExistence type="inferred from homology"/>
<dbReference type="InterPro" id="IPR019797">
    <property type="entry name" value="Glutamate_5-kinase_CS"/>
</dbReference>
<dbReference type="EMBL" id="JQNX01000006">
    <property type="protein sequence ID" value="KIE58185.1"/>
    <property type="molecule type" value="Genomic_DNA"/>
</dbReference>
<comment type="subcellular location">
    <subcellularLocation>
        <location evidence="8">Cytoplasm</location>
    </subcellularLocation>
</comment>
<keyword evidence="7 8" id="KW-0067">ATP-binding</keyword>
<dbReference type="Proteomes" id="UP000031594">
    <property type="component" value="Unassembled WGS sequence"/>
</dbReference>
<dbReference type="InterPro" id="IPR041739">
    <property type="entry name" value="G5K_ProB"/>
</dbReference>
<comment type="caution">
    <text evidence="10">The sequence shown here is derived from an EMBL/GenBank/DDBJ whole genome shotgun (WGS) entry which is preliminary data.</text>
</comment>
<comment type="pathway">
    <text evidence="8">Amino-acid biosynthesis; L-proline biosynthesis; L-glutamate 5-semialdehyde from L-glutamate: step 1/2.</text>
</comment>
<keyword evidence="1 8" id="KW-0963">Cytoplasm</keyword>
<evidence type="ECO:0000256" key="5">
    <source>
        <dbReference type="ARBA" id="ARBA00022741"/>
    </source>
</evidence>
<sequence>MKPERWVIKLGTGVLSTREGSLDLPQMENLTKQLIEIKKKNIDVIIVSSGAISCGMDILGYSKRPESIEELQTCSTLGQPYLMHYYKQLFSAHGFHVAQLLVTYFDLDSLSLRKNIQKLLENLLLKKTIIPIINENDCVSYEEIRFGDNDRLSSHIAVLAEAQRLIILSNVAGLMDCRNGENKMISYVEEIDSTIEKLAEGTRSERSVGGMITKIEAAKIAQASGILTQIADGREKNVLVRIYNGEPLGTIFETKKNNERTVRTNSVSLP</sequence>
<protein>
    <recommendedName>
        <fullName evidence="8">Glutamate 5-kinase</fullName>
        <ecNumber evidence="8">2.7.2.11</ecNumber>
    </recommendedName>
    <alternativeName>
        <fullName evidence="8">Gamma-glutamyl kinase</fullName>
        <shortName evidence="8">GK</shortName>
    </alternativeName>
</protein>
<dbReference type="CDD" id="cd04242">
    <property type="entry name" value="AAK_G5K_ProB"/>
    <property type="match status" value="1"/>
</dbReference>
<reference evidence="10 11" key="1">
    <citation type="submission" date="2014-08" db="EMBL/GenBank/DDBJ databases">
        <title>Methylacidiphilum kamchatkense strain Kam1 draft genome sequence.</title>
        <authorList>
            <person name="Birkeland N.-K."/>
            <person name="Erikstad H.A."/>
        </authorList>
    </citation>
    <scope>NUCLEOTIDE SEQUENCE [LARGE SCALE GENOMIC DNA]</scope>
    <source>
        <strain evidence="10 11">Kam1</strain>
    </source>
</reference>
<keyword evidence="2 8" id="KW-0028">Amino-acid biosynthesis</keyword>
<keyword evidence="3 8" id="KW-0641">Proline biosynthesis</keyword>
<dbReference type="HAMAP" id="MF_00456">
    <property type="entry name" value="ProB"/>
    <property type="match status" value="1"/>
</dbReference>
<evidence type="ECO:0000256" key="2">
    <source>
        <dbReference type="ARBA" id="ARBA00022605"/>
    </source>
</evidence>
<feature type="binding site" evidence="8">
    <location>
        <position position="149"/>
    </location>
    <ligand>
        <name>substrate</name>
    </ligand>
</feature>
<comment type="function">
    <text evidence="8">Catalyzes the transfer of a phosphate group to glutamate to form L-glutamate 5-phosphate.</text>
</comment>
<dbReference type="Gene3D" id="3.40.1160.10">
    <property type="entry name" value="Acetylglutamate kinase-like"/>
    <property type="match status" value="1"/>
</dbReference>
<dbReference type="InterPro" id="IPR005715">
    <property type="entry name" value="Glu_5kinase/COase_Synthase"/>
</dbReference>
<dbReference type="InterPro" id="IPR001048">
    <property type="entry name" value="Asp/Glu/Uridylate_kinase"/>
</dbReference>
<dbReference type="RefSeq" id="WP_039721796.1">
    <property type="nucleotide sequence ID" value="NZ_JQNX01000006.1"/>
</dbReference>
<dbReference type="EC" id="2.7.2.11" evidence="8"/>
<feature type="domain" description="Aspartate/glutamate/uridylate kinase" evidence="9">
    <location>
        <begin position="5"/>
        <end position="231"/>
    </location>
</feature>
<evidence type="ECO:0000256" key="4">
    <source>
        <dbReference type="ARBA" id="ARBA00022679"/>
    </source>
</evidence>
<dbReference type="PIRSF" id="PIRSF000729">
    <property type="entry name" value="GK"/>
    <property type="match status" value="1"/>
</dbReference>
<dbReference type="SUPFAM" id="SSF53633">
    <property type="entry name" value="Carbamate kinase-like"/>
    <property type="match status" value="1"/>
</dbReference>
<keyword evidence="11" id="KW-1185">Reference proteome</keyword>
<organism evidence="10 11">
    <name type="scientific">Methylacidiphilum kamchatkense Kam1</name>
    <dbReference type="NCBI Taxonomy" id="1202785"/>
    <lineage>
        <taxon>Bacteria</taxon>
        <taxon>Pseudomonadati</taxon>
        <taxon>Verrucomicrobiota</taxon>
        <taxon>Methylacidiphilae</taxon>
        <taxon>Methylacidiphilales</taxon>
        <taxon>Methylacidiphilaceae</taxon>
        <taxon>Methylacidiphilum (ex Ratnadevi et al. 2023)</taxon>
    </lineage>
</organism>
<keyword evidence="5 8" id="KW-0547">Nucleotide-binding</keyword>
<evidence type="ECO:0000256" key="8">
    <source>
        <dbReference type="HAMAP-Rule" id="MF_00456"/>
    </source>
</evidence>
<comment type="similarity">
    <text evidence="8">Belongs to the glutamate 5-kinase family.</text>
</comment>
<accession>A0ABR4ZVA5</accession>